<accession>A0ABS4JMT1</accession>
<keyword evidence="1" id="KW-0560">Oxidoreductase</keyword>
<dbReference type="EMBL" id="JAGGLG010000001">
    <property type="protein sequence ID" value="MBP2016840.1"/>
    <property type="molecule type" value="Genomic_DNA"/>
</dbReference>
<reference evidence="3 4" key="1">
    <citation type="submission" date="2021-03" db="EMBL/GenBank/DDBJ databases">
        <title>Genomic Encyclopedia of Type Strains, Phase IV (KMG-IV): sequencing the most valuable type-strain genomes for metagenomic binning, comparative biology and taxonomic classification.</title>
        <authorList>
            <person name="Goeker M."/>
        </authorList>
    </citation>
    <scope>NUCLEOTIDE SEQUENCE [LARGE SCALE GENOMIC DNA]</scope>
    <source>
        <strain evidence="3 4">DSM 27138</strain>
    </source>
</reference>
<proteinExistence type="predicted"/>
<evidence type="ECO:0000313" key="4">
    <source>
        <dbReference type="Proteomes" id="UP001519289"/>
    </source>
</evidence>
<dbReference type="Gene3D" id="3.20.20.100">
    <property type="entry name" value="NADP-dependent oxidoreductase domain"/>
    <property type="match status" value="1"/>
</dbReference>
<sequence>MEYRNLGRSGLKVSQMALGTNAFGTRSDEKTGIAIVHAALDAGINLIDTADMYGSGESERIIGLALKGRRSQALIATKCWFPTGDGPNDRGTSRKHIMDAVDASLRRLQTDYIDLYQMHNWDPTTPIEETMRALDDLVRAGKVRYIGCSNFAGWQVVKANAVADRYGWARFISNQPEYSPANRRIEQEVIPACEAEGVGQIVYFPLAGGLFTGKYRRGQAPPEGSRAATQGPRFAQRWLTDANFDLAEAIEAVAAEASVTLPQLTLAWVMARPGITAAIVGASRPEQVAQNVSACTVQVPREALDRVTALSEPFTR</sequence>
<dbReference type="Pfam" id="PF00248">
    <property type="entry name" value="Aldo_ket_red"/>
    <property type="match status" value="1"/>
</dbReference>
<dbReference type="PANTHER" id="PTHR43364">
    <property type="entry name" value="NADH-SPECIFIC METHYLGLYOXAL REDUCTASE-RELATED"/>
    <property type="match status" value="1"/>
</dbReference>
<dbReference type="PANTHER" id="PTHR43364:SF4">
    <property type="entry name" value="NAD(P)-LINKED OXIDOREDUCTASE SUPERFAMILY PROTEIN"/>
    <property type="match status" value="1"/>
</dbReference>
<dbReference type="InterPro" id="IPR023210">
    <property type="entry name" value="NADP_OxRdtase_dom"/>
</dbReference>
<dbReference type="Proteomes" id="UP001519289">
    <property type="component" value="Unassembled WGS sequence"/>
</dbReference>
<dbReference type="InterPro" id="IPR036812">
    <property type="entry name" value="NAD(P)_OxRdtase_dom_sf"/>
</dbReference>
<evidence type="ECO:0000256" key="1">
    <source>
        <dbReference type="ARBA" id="ARBA00023002"/>
    </source>
</evidence>
<gene>
    <name evidence="3" type="ORF">J2Z79_000213</name>
</gene>
<dbReference type="SUPFAM" id="SSF51430">
    <property type="entry name" value="NAD(P)-linked oxidoreductase"/>
    <property type="match status" value="1"/>
</dbReference>
<protein>
    <submittedName>
        <fullName evidence="3">Aryl-alcohol dehydrogenase-like predicted oxidoreductase</fullName>
    </submittedName>
</protein>
<dbReference type="InterPro" id="IPR020471">
    <property type="entry name" value="AKR"/>
</dbReference>
<keyword evidence="4" id="KW-1185">Reference proteome</keyword>
<name>A0ABS4JMT1_9FIRM</name>
<organism evidence="3 4">
    <name type="scientific">Symbiobacterium terraclitae</name>
    <dbReference type="NCBI Taxonomy" id="557451"/>
    <lineage>
        <taxon>Bacteria</taxon>
        <taxon>Bacillati</taxon>
        <taxon>Bacillota</taxon>
        <taxon>Clostridia</taxon>
        <taxon>Eubacteriales</taxon>
        <taxon>Symbiobacteriaceae</taxon>
        <taxon>Symbiobacterium</taxon>
    </lineage>
</organism>
<dbReference type="PRINTS" id="PR00069">
    <property type="entry name" value="ALDKETRDTASE"/>
</dbReference>
<dbReference type="RefSeq" id="WP_209464981.1">
    <property type="nucleotide sequence ID" value="NZ_JAGGLG010000001.1"/>
</dbReference>
<comment type="caution">
    <text evidence="3">The sequence shown here is derived from an EMBL/GenBank/DDBJ whole genome shotgun (WGS) entry which is preliminary data.</text>
</comment>
<feature type="domain" description="NADP-dependent oxidoreductase" evidence="2">
    <location>
        <begin position="16"/>
        <end position="311"/>
    </location>
</feature>
<evidence type="ECO:0000313" key="3">
    <source>
        <dbReference type="EMBL" id="MBP2016840.1"/>
    </source>
</evidence>
<evidence type="ECO:0000259" key="2">
    <source>
        <dbReference type="Pfam" id="PF00248"/>
    </source>
</evidence>
<dbReference type="InterPro" id="IPR050523">
    <property type="entry name" value="AKR_Detox_Biosynth"/>
</dbReference>